<organism evidence="1 2">
    <name type="scientific">Paxillus rubicundulus Ve08.2h10</name>
    <dbReference type="NCBI Taxonomy" id="930991"/>
    <lineage>
        <taxon>Eukaryota</taxon>
        <taxon>Fungi</taxon>
        <taxon>Dikarya</taxon>
        <taxon>Basidiomycota</taxon>
        <taxon>Agaricomycotina</taxon>
        <taxon>Agaricomycetes</taxon>
        <taxon>Agaricomycetidae</taxon>
        <taxon>Boletales</taxon>
        <taxon>Paxilineae</taxon>
        <taxon>Paxillaceae</taxon>
        <taxon>Paxillus</taxon>
    </lineage>
</organism>
<dbReference type="InParanoid" id="A0A0D0D0N3"/>
<reference evidence="1 2" key="1">
    <citation type="submission" date="2014-04" db="EMBL/GenBank/DDBJ databases">
        <authorList>
            <consortium name="DOE Joint Genome Institute"/>
            <person name="Kuo A."/>
            <person name="Kohler A."/>
            <person name="Jargeat P."/>
            <person name="Nagy L.G."/>
            <person name="Floudas D."/>
            <person name="Copeland A."/>
            <person name="Barry K.W."/>
            <person name="Cichocki N."/>
            <person name="Veneault-Fourrey C."/>
            <person name="LaButti K."/>
            <person name="Lindquist E.A."/>
            <person name="Lipzen A."/>
            <person name="Lundell T."/>
            <person name="Morin E."/>
            <person name="Murat C."/>
            <person name="Sun H."/>
            <person name="Tunlid A."/>
            <person name="Henrissat B."/>
            <person name="Grigoriev I.V."/>
            <person name="Hibbett D.S."/>
            <person name="Martin F."/>
            <person name="Nordberg H.P."/>
            <person name="Cantor M.N."/>
            <person name="Hua S.X."/>
        </authorList>
    </citation>
    <scope>NUCLEOTIDE SEQUENCE [LARGE SCALE GENOMIC DNA]</scope>
    <source>
        <strain evidence="1 2">Ve08.2h10</strain>
    </source>
</reference>
<dbReference type="AlphaFoldDB" id="A0A0D0D0N3"/>
<sequence length="163" mass="18977">LQRLAYKIIHSTTIILPAWQNILHELQMTVSLMPCDVVTHWNSTFDMLEYALKHRKAVDTMTQRRDLGLRKFELMDHEWKIILKDTTLFFSCSTPNLATVIPAMDHIEKHLMTYVCNKSYFQSICSAISLTKATLNCYYSQTDSSKVYRIAMGKLDFTALQLY</sequence>
<accession>A0A0D0D0N3</accession>
<dbReference type="SUPFAM" id="SSF53098">
    <property type="entry name" value="Ribonuclease H-like"/>
    <property type="match status" value="1"/>
</dbReference>
<dbReference type="InterPro" id="IPR012337">
    <property type="entry name" value="RNaseH-like_sf"/>
</dbReference>
<dbReference type="EMBL" id="KN827131">
    <property type="protein sequence ID" value="KIK77116.1"/>
    <property type="molecule type" value="Genomic_DNA"/>
</dbReference>
<name>A0A0D0D0N3_9AGAM</name>
<feature type="non-terminal residue" evidence="1">
    <location>
        <position position="1"/>
    </location>
</feature>
<gene>
    <name evidence="1" type="ORF">PAXRUDRAFT_167770</name>
</gene>
<evidence type="ECO:0000313" key="1">
    <source>
        <dbReference type="EMBL" id="KIK77116.1"/>
    </source>
</evidence>
<dbReference type="OrthoDB" id="3252425at2759"/>
<protein>
    <submittedName>
        <fullName evidence="1">Uncharacterized protein</fullName>
    </submittedName>
</protein>
<keyword evidence="2" id="KW-1185">Reference proteome</keyword>
<proteinExistence type="predicted"/>
<reference evidence="2" key="2">
    <citation type="submission" date="2015-01" db="EMBL/GenBank/DDBJ databases">
        <title>Evolutionary Origins and Diversification of the Mycorrhizal Mutualists.</title>
        <authorList>
            <consortium name="DOE Joint Genome Institute"/>
            <consortium name="Mycorrhizal Genomics Consortium"/>
            <person name="Kohler A."/>
            <person name="Kuo A."/>
            <person name="Nagy L.G."/>
            <person name="Floudas D."/>
            <person name="Copeland A."/>
            <person name="Barry K.W."/>
            <person name="Cichocki N."/>
            <person name="Veneault-Fourrey C."/>
            <person name="LaButti K."/>
            <person name="Lindquist E.A."/>
            <person name="Lipzen A."/>
            <person name="Lundell T."/>
            <person name="Morin E."/>
            <person name="Murat C."/>
            <person name="Riley R."/>
            <person name="Ohm R."/>
            <person name="Sun H."/>
            <person name="Tunlid A."/>
            <person name="Henrissat B."/>
            <person name="Grigoriev I.V."/>
            <person name="Hibbett D.S."/>
            <person name="Martin F."/>
        </authorList>
    </citation>
    <scope>NUCLEOTIDE SEQUENCE [LARGE SCALE GENOMIC DNA]</scope>
    <source>
        <strain evidence="2">Ve08.2h10</strain>
    </source>
</reference>
<evidence type="ECO:0000313" key="2">
    <source>
        <dbReference type="Proteomes" id="UP000054538"/>
    </source>
</evidence>
<dbReference type="HOGENOM" id="CLU_099691_1_0_1"/>
<dbReference type="Proteomes" id="UP000054538">
    <property type="component" value="Unassembled WGS sequence"/>
</dbReference>